<name>A0AAE0MF56_9PEZI</name>
<accession>A0AAE0MF56</accession>
<dbReference type="Proteomes" id="UP001283341">
    <property type="component" value="Unassembled WGS sequence"/>
</dbReference>
<dbReference type="GO" id="GO:0032259">
    <property type="term" value="P:methylation"/>
    <property type="evidence" value="ECO:0007669"/>
    <property type="project" value="UniProtKB-KW"/>
</dbReference>
<evidence type="ECO:0000313" key="2">
    <source>
        <dbReference type="EMBL" id="KAK3328774.1"/>
    </source>
</evidence>
<dbReference type="EMBL" id="JAUEDM010000001">
    <property type="protein sequence ID" value="KAK3328774.1"/>
    <property type="molecule type" value="Genomic_DNA"/>
</dbReference>
<dbReference type="Gene3D" id="3.40.50.150">
    <property type="entry name" value="Vaccinia Virus protein VP39"/>
    <property type="match status" value="1"/>
</dbReference>
<evidence type="ECO:0000256" key="1">
    <source>
        <dbReference type="ARBA" id="ARBA00038158"/>
    </source>
</evidence>
<evidence type="ECO:0000313" key="3">
    <source>
        <dbReference type="Proteomes" id="UP001283341"/>
    </source>
</evidence>
<reference evidence="2" key="1">
    <citation type="journal article" date="2023" name="Mol. Phylogenet. Evol.">
        <title>Genome-scale phylogeny and comparative genomics of the fungal order Sordariales.</title>
        <authorList>
            <person name="Hensen N."/>
            <person name="Bonometti L."/>
            <person name="Westerberg I."/>
            <person name="Brannstrom I.O."/>
            <person name="Guillou S."/>
            <person name="Cros-Aarteil S."/>
            <person name="Calhoun S."/>
            <person name="Haridas S."/>
            <person name="Kuo A."/>
            <person name="Mondo S."/>
            <person name="Pangilinan J."/>
            <person name="Riley R."/>
            <person name="LaButti K."/>
            <person name="Andreopoulos B."/>
            <person name="Lipzen A."/>
            <person name="Chen C."/>
            <person name="Yan M."/>
            <person name="Daum C."/>
            <person name="Ng V."/>
            <person name="Clum A."/>
            <person name="Steindorff A."/>
            <person name="Ohm R.A."/>
            <person name="Martin F."/>
            <person name="Silar P."/>
            <person name="Natvig D.O."/>
            <person name="Lalanne C."/>
            <person name="Gautier V."/>
            <person name="Ament-Velasquez S.L."/>
            <person name="Kruys A."/>
            <person name="Hutchinson M.I."/>
            <person name="Powell A.J."/>
            <person name="Barry K."/>
            <person name="Miller A.N."/>
            <person name="Grigoriev I.V."/>
            <person name="Debuchy R."/>
            <person name="Gladieux P."/>
            <person name="Hiltunen Thoren M."/>
            <person name="Johannesson H."/>
        </authorList>
    </citation>
    <scope>NUCLEOTIDE SEQUENCE</scope>
    <source>
        <strain evidence="2">CBS 118394</strain>
    </source>
</reference>
<sequence>MASYPLPSHLDGDARRLNLQHQAFRLILNEKLLLTPVVPADFSGRVLDIGTGTGLWAAEFAASHPAASAVVGVDLFQPDLPSPPSPPLPNLSFHILDIESNNWQPPFLQEEESFDIIHGRMVLFHMRDPLALLRKCFALLKPGGYLEFQEMEHPYRTDDDLKDSPTVRFSRLRLEAASKCGFDRSIAGRLAELLCEAGFELDDDGTCNECGVHDYKFPIGSWMEELRMKLVGEKYLECLRLGMVGFSKRVMMEGLGWTEEQVIKACEEVREDLGKGRVYAPVRVAVARKPSVAAAAVTG</sequence>
<gene>
    <name evidence="2" type="ORF">B0H66DRAFT_1201</name>
</gene>
<keyword evidence="2" id="KW-0489">Methyltransferase</keyword>
<dbReference type="Pfam" id="PF13489">
    <property type="entry name" value="Methyltransf_23"/>
    <property type="match status" value="1"/>
</dbReference>
<dbReference type="CDD" id="cd02440">
    <property type="entry name" value="AdoMet_MTases"/>
    <property type="match status" value="1"/>
</dbReference>
<comment type="similarity">
    <text evidence="1">Belongs to the methyltransferase superfamily. LaeA methyltransferase family.</text>
</comment>
<keyword evidence="2" id="KW-0808">Transferase</keyword>
<dbReference type="GO" id="GO:0008168">
    <property type="term" value="F:methyltransferase activity"/>
    <property type="evidence" value="ECO:0007669"/>
    <property type="project" value="UniProtKB-KW"/>
</dbReference>
<keyword evidence="3" id="KW-1185">Reference proteome</keyword>
<reference evidence="2" key="2">
    <citation type="submission" date="2023-06" db="EMBL/GenBank/DDBJ databases">
        <authorList>
            <consortium name="Lawrence Berkeley National Laboratory"/>
            <person name="Haridas S."/>
            <person name="Hensen N."/>
            <person name="Bonometti L."/>
            <person name="Westerberg I."/>
            <person name="Brannstrom I.O."/>
            <person name="Guillou S."/>
            <person name="Cros-Aarteil S."/>
            <person name="Calhoun S."/>
            <person name="Kuo A."/>
            <person name="Mondo S."/>
            <person name="Pangilinan J."/>
            <person name="Riley R."/>
            <person name="Labutti K."/>
            <person name="Andreopoulos B."/>
            <person name="Lipzen A."/>
            <person name="Chen C."/>
            <person name="Yanf M."/>
            <person name="Daum C."/>
            <person name="Ng V."/>
            <person name="Clum A."/>
            <person name="Steindorff A."/>
            <person name="Ohm R."/>
            <person name="Martin F."/>
            <person name="Silar P."/>
            <person name="Natvig D."/>
            <person name="Lalanne C."/>
            <person name="Gautier V."/>
            <person name="Ament-Velasquez S.L."/>
            <person name="Kruys A."/>
            <person name="Hutchinson M.I."/>
            <person name="Powell A.J."/>
            <person name="Barry K."/>
            <person name="Miller A.N."/>
            <person name="Grigoriev I.V."/>
            <person name="Debuchy R."/>
            <person name="Gladieux P."/>
            <person name="Thoren M.H."/>
            <person name="Johannesson H."/>
        </authorList>
    </citation>
    <scope>NUCLEOTIDE SEQUENCE</scope>
    <source>
        <strain evidence="2">CBS 118394</strain>
    </source>
</reference>
<dbReference type="PANTHER" id="PTHR43591">
    <property type="entry name" value="METHYLTRANSFERASE"/>
    <property type="match status" value="1"/>
</dbReference>
<dbReference type="SUPFAM" id="SSF53335">
    <property type="entry name" value="S-adenosyl-L-methionine-dependent methyltransferases"/>
    <property type="match status" value="1"/>
</dbReference>
<comment type="caution">
    <text evidence="2">The sequence shown here is derived from an EMBL/GenBank/DDBJ whole genome shotgun (WGS) entry which is preliminary data.</text>
</comment>
<organism evidence="2 3">
    <name type="scientific">Apodospora peruviana</name>
    <dbReference type="NCBI Taxonomy" id="516989"/>
    <lineage>
        <taxon>Eukaryota</taxon>
        <taxon>Fungi</taxon>
        <taxon>Dikarya</taxon>
        <taxon>Ascomycota</taxon>
        <taxon>Pezizomycotina</taxon>
        <taxon>Sordariomycetes</taxon>
        <taxon>Sordariomycetidae</taxon>
        <taxon>Sordariales</taxon>
        <taxon>Lasiosphaeriaceae</taxon>
        <taxon>Apodospora</taxon>
    </lineage>
</organism>
<dbReference type="PANTHER" id="PTHR43591:SF24">
    <property type="entry name" value="2-METHOXY-6-POLYPRENYL-1,4-BENZOQUINOL METHYLASE, MITOCHONDRIAL"/>
    <property type="match status" value="1"/>
</dbReference>
<proteinExistence type="inferred from homology"/>
<protein>
    <submittedName>
        <fullName evidence="2">Sam dependent methyltransferase</fullName>
    </submittedName>
</protein>
<dbReference type="InterPro" id="IPR029063">
    <property type="entry name" value="SAM-dependent_MTases_sf"/>
</dbReference>
<dbReference type="AlphaFoldDB" id="A0AAE0MF56"/>